<dbReference type="RefSeq" id="WP_251972898.1">
    <property type="nucleotide sequence ID" value="NZ_AP025730.1"/>
</dbReference>
<protein>
    <submittedName>
        <fullName evidence="1">Uncharacterized protein</fullName>
    </submittedName>
</protein>
<evidence type="ECO:0000313" key="2">
    <source>
        <dbReference type="Proteomes" id="UP001057498"/>
    </source>
</evidence>
<evidence type="ECO:0000313" key="1">
    <source>
        <dbReference type="EMBL" id="BDI04804.1"/>
    </source>
</evidence>
<gene>
    <name evidence="1" type="ORF">CATMQ487_17740</name>
</gene>
<dbReference type="EMBL" id="AP025730">
    <property type="protein sequence ID" value="BDI04804.1"/>
    <property type="molecule type" value="Genomic_DNA"/>
</dbReference>
<dbReference type="Proteomes" id="UP001057498">
    <property type="component" value="Chromosome"/>
</dbReference>
<accession>A0ABM7YK61</accession>
<sequence length="60" mass="7071">MSTTAQPANKEPYQQAYYPPKPTGLTRYLRTSLLWQIPRFFIINLKMIKLMAKSHTDSQR</sequence>
<name>A0ABM7YK61_9BURK</name>
<reference evidence="1" key="1">
    <citation type="submission" date="2022-04" db="EMBL/GenBank/DDBJ databases">
        <title>Whole genome sequence of Sphaerotilus sp. FB-5.</title>
        <authorList>
            <person name="Takeda M."/>
            <person name="Narihara S."/>
            <person name="Akimoto M."/>
            <person name="Akimoto R."/>
            <person name="Nishiyashiki S."/>
            <person name="Murakami T."/>
        </authorList>
    </citation>
    <scope>NUCLEOTIDE SEQUENCE</scope>
    <source>
        <strain evidence="1">FB-5</strain>
    </source>
</reference>
<organism evidence="1 2">
    <name type="scientific">Sphaerotilus microaerophilus</name>
    <dbReference type="NCBI Taxonomy" id="2914710"/>
    <lineage>
        <taxon>Bacteria</taxon>
        <taxon>Pseudomonadati</taxon>
        <taxon>Pseudomonadota</taxon>
        <taxon>Betaproteobacteria</taxon>
        <taxon>Burkholderiales</taxon>
        <taxon>Sphaerotilaceae</taxon>
        <taxon>Sphaerotilus</taxon>
    </lineage>
</organism>
<proteinExistence type="predicted"/>
<keyword evidence="2" id="KW-1185">Reference proteome</keyword>